<protein>
    <submittedName>
        <fullName evidence="2">Class I SAM-dependent methyltransferase</fullName>
        <ecNumber evidence="2">2.1.1.222</ecNumber>
        <ecNumber evidence="2">2.1.1.64</ecNumber>
    </submittedName>
</protein>
<keyword evidence="3" id="KW-1185">Reference proteome</keyword>
<keyword evidence="2" id="KW-0489">Methyltransferase</keyword>
<dbReference type="EC" id="2.1.1.64" evidence="2"/>
<dbReference type="GO" id="GO:0032259">
    <property type="term" value="P:methylation"/>
    <property type="evidence" value="ECO:0007669"/>
    <property type="project" value="UniProtKB-KW"/>
</dbReference>
<dbReference type="CDD" id="cd02440">
    <property type="entry name" value="AdoMet_MTases"/>
    <property type="match status" value="1"/>
</dbReference>
<dbReference type="InterPro" id="IPR029063">
    <property type="entry name" value="SAM-dependent_MTases_sf"/>
</dbReference>
<dbReference type="GO" id="GO:0061542">
    <property type="term" value="F:3-demethylubiquinol 3-O-methyltransferase activity"/>
    <property type="evidence" value="ECO:0007669"/>
    <property type="project" value="UniProtKB-EC"/>
</dbReference>
<dbReference type="SUPFAM" id="SSF53335">
    <property type="entry name" value="S-adenosyl-L-methionine-dependent methyltransferases"/>
    <property type="match status" value="1"/>
</dbReference>
<evidence type="ECO:0000313" key="2">
    <source>
        <dbReference type="EMBL" id="MFD0925099.1"/>
    </source>
</evidence>
<keyword evidence="2" id="KW-0808">Transferase</keyword>
<accession>A0ABW3G4H5</accession>
<dbReference type="RefSeq" id="WP_253646923.1">
    <property type="nucleotide sequence ID" value="NZ_BAAAMO010000002.1"/>
</dbReference>
<dbReference type="GO" id="GO:0102208">
    <property type="term" value="F:2-polyprenyl-6-hydroxyphenol methylase activity"/>
    <property type="evidence" value="ECO:0007669"/>
    <property type="project" value="UniProtKB-EC"/>
</dbReference>
<dbReference type="Gene3D" id="3.40.50.150">
    <property type="entry name" value="Vaccinia Virus protein VP39"/>
    <property type="match status" value="1"/>
</dbReference>
<dbReference type="InterPro" id="IPR041698">
    <property type="entry name" value="Methyltransf_25"/>
</dbReference>
<sequence>MSAPEGVGRGDVDTDDLPHFDDAFLDAVRGQNSWLRLSDGTRTRLPVTRWLGTSGERDDAAFDRHVAGLCSGPTVDLGCGPGRLVTELADHGVCALGVDRSARAVDMTRRRGGIAMQRSIFDDLPAEGEWSHALLIDGNVGIGGDPFETVARAARLIHPGGTVVVELEAGVHGVWTGTVRVESRSVIGPWFPWARAGVGAARELSDRTGLRLGTAHVISGRHLLELHRP</sequence>
<evidence type="ECO:0000259" key="1">
    <source>
        <dbReference type="Pfam" id="PF13649"/>
    </source>
</evidence>
<dbReference type="EC" id="2.1.1.222" evidence="2"/>
<reference evidence="3" key="1">
    <citation type="journal article" date="2019" name="Int. J. Syst. Evol. Microbiol.">
        <title>The Global Catalogue of Microorganisms (GCM) 10K type strain sequencing project: providing services to taxonomists for standard genome sequencing and annotation.</title>
        <authorList>
            <consortium name="The Broad Institute Genomics Platform"/>
            <consortium name="The Broad Institute Genome Sequencing Center for Infectious Disease"/>
            <person name="Wu L."/>
            <person name="Ma J."/>
        </authorList>
    </citation>
    <scope>NUCLEOTIDE SEQUENCE [LARGE SCALE GENOMIC DNA]</scope>
    <source>
        <strain evidence="3">CCUG 50873</strain>
    </source>
</reference>
<evidence type="ECO:0000313" key="3">
    <source>
        <dbReference type="Proteomes" id="UP001597068"/>
    </source>
</evidence>
<gene>
    <name evidence="2" type="ORF">ACFQ04_05045</name>
</gene>
<organism evidence="2 3">
    <name type="scientific">Williamsia deligens</name>
    <dbReference type="NCBI Taxonomy" id="321325"/>
    <lineage>
        <taxon>Bacteria</taxon>
        <taxon>Bacillati</taxon>
        <taxon>Actinomycetota</taxon>
        <taxon>Actinomycetes</taxon>
        <taxon>Mycobacteriales</taxon>
        <taxon>Nocardiaceae</taxon>
        <taxon>Williamsia</taxon>
    </lineage>
</organism>
<comment type="caution">
    <text evidence="2">The sequence shown here is derived from an EMBL/GenBank/DDBJ whole genome shotgun (WGS) entry which is preliminary data.</text>
</comment>
<name>A0ABW3G4H5_9NOCA</name>
<dbReference type="Pfam" id="PF13649">
    <property type="entry name" value="Methyltransf_25"/>
    <property type="match status" value="1"/>
</dbReference>
<feature type="domain" description="Methyltransferase" evidence="1">
    <location>
        <begin position="75"/>
        <end position="161"/>
    </location>
</feature>
<dbReference type="EMBL" id="JBHTIL010000001">
    <property type="protein sequence ID" value="MFD0925099.1"/>
    <property type="molecule type" value="Genomic_DNA"/>
</dbReference>
<dbReference type="Proteomes" id="UP001597068">
    <property type="component" value="Unassembled WGS sequence"/>
</dbReference>
<proteinExistence type="predicted"/>